<dbReference type="Gene3D" id="3.40.190.10">
    <property type="entry name" value="Periplasmic binding protein-like II"/>
    <property type="match status" value="1"/>
</dbReference>
<dbReference type="Pfam" id="PF03401">
    <property type="entry name" value="TctC"/>
    <property type="match status" value="1"/>
</dbReference>
<dbReference type="PANTHER" id="PTHR42928:SF5">
    <property type="entry name" value="BLR1237 PROTEIN"/>
    <property type="match status" value="1"/>
</dbReference>
<dbReference type="EMBL" id="NRSG01000019">
    <property type="protein sequence ID" value="MBK1657483.1"/>
    <property type="molecule type" value="Genomic_DNA"/>
</dbReference>
<protein>
    <recommendedName>
        <fullName evidence="4">Tripartite tricarboxylate transporter substrate binding protein</fullName>
    </recommendedName>
</protein>
<evidence type="ECO:0008006" key="4">
    <source>
        <dbReference type="Google" id="ProtNLM"/>
    </source>
</evidence>
<dbReference type="Proteomes" id="UP000697995">
    <property type="component" value="Unassembled WGS sequence"/>
</dbReference>
<dbReference type="CDD" id="cd07012">
    <property type="entry name" value="PBP2_Bug_TTT"/>
    <property type="match status" value="1"/>
</dbReference>
<evidence type="ECO:0000256" key="1">
    <source>
        <dbReference type="ARBA" id="ARBA00006987"/>
    </source>
</evidence>
<dbReference type="InterPro" id="IPR005064">
    <property type="entry name" value="BUG"/>
</dbReference>
<accession>A0ABS1CT07</accession>
<dbReference type="Gene3D" id="3.40.190.150">
    <property type="entry name" value="Bordetella uptake gene, domain 1"/>
    <property type="match status" value="1"/>
</dbReference>
<evidence type="ECO:0000313" key="3">
    <source>
        <dbReference type="Proteomes" id="UP000697995"/>
    </source>
</evidence>
<gene>
    <name evidence="2" type="ORF">CKO45_04465</name>
</gene>
<sequence length="376" mass="39736">MGRPLASGMGVLLVCPGRILPRPAGPCIRPGRADTPAARWRAGEWRRRRSRQGEGHAMHPGRRALLAAPALLARPARAQAWPTRPIRLIVPYAAGGGTDLLARALGEALRPALAQPVVVENRAGGAGVIGSELVARAEPDGHTLMAVVSTHVANRYFLASLPYDPLKDFTPVALLTRNTMMLVTGTGQPYGDLRAMLDFARRNPGRVGTGSTEALSSFVGQELARRAGVEMPDVQYRSGGQLMNDIVAGHLPVGWTSTASVMPHMQTGRVRLLAASTATRTPFFPDAATAQEQGIAEFDLSGWVGLYGPAGLPEGVAQTLFAALTRAFADATLQQRFTAMGIEPTLQPAAGLAAAAQREDRLWAAAAAAGTIKKEQ</sequence>
<dbReference type="PIRSF" id="PIRSF017082">
    <property type="entry name" value="YflP"/>
    <property type="match status" value="1"/>
</dbReference>
<comment type="caution">
    <text evidence="2">The sequence shown here is derived from an EMBL/GenBank/DDBJ whole genome shotgun (WGS) entry which is preliminary data.</text>
</comment>
<comment type="similarity">
    <text evidence="1">Belongs to the UPF0065 (bug) family.</text>
</comment>
<proteinExistence type="inferred from homology"/>
<reference evidence="2 3" key="1">
    <citation type="journal article" date="2020" name="Microorganisms">
        <title>Osmotic Adaptation and Compatible Solute Biosynthesis of Phototrophic Bacteria as Revealed from Genome Analyses.</title>
        <authorList>
            <person name="Imhoff J.F."/>
            <person name="Rahn T."/>
            <person name="Kunzel S."/>
            <person name="Keller A."/>
            <person name="Neulinger S.C."/>
        </authorList>
    </citation>
    <scope>NUCLEOTIDE SEQUENCE [LARGE SCALE GENOMIC DNA]</scope>
    <source>
        <strain evidence="2 3">DSM 15382</strain>
    </source>
</reference>
<dbReference type="PANTHER" id="PTHR42928">
    <property type="entry name" value="TRICARBOXYLATE-BINDING PROTEIN"/>
    <property type="match status" value="1"/>
</dbReference>
<dbReference type="InterPro" id="IPR042100">
    <property type="entry name" value="Bug_dom1"/>
</dbReference>
<name>A0ABS1CT07_9PROT</name>
<organism evidence="2 3">
    <name type="scientific">Paracraurococcus ruber</name>
    <dbReference type="NCBI Taxonomy" id="77675"/>
    <lineage>
        <taxon>Bacteria</taxon>
        <taxon>Pseudomonadati</taxon>
        <taxon>Pseudomonadota</taxon>
        <taxon>Alphaproteobacteria</taxon>
        <taxon>Acetobacterales</taxon>
        <taxon>Roseomonadaceae</taxon>
        <taxon>Paracraurococcus</taxon>
    </lineage>
</organism>
<keyword evidence="3" id="KW-1185">Reference proteome</keyword>
<evidence type="ECO:0000313" key="2">
    <source>
        <dbReference type="EMBL" id="MBK1657483.1"/>
    </source>
</evidence>